<organism evidence="2">
    <name type="scientific">hydrothermal vent metagenome</name>
    <dbReference type="NCBI Taxonomy" id="652676"/>
    <lineage>
        <taxon>unclassified sequences</taxon>
        <taxon>metagenomes</taxon>
        <taxon>ecological metagenomes</taxon>
    </lineage>
</organism>
<dbReference type="EMBL" id="UOFP01000309">
    <property type="protein sequence ID" value="VAW90147.1"/>
    <property type="molecule type" value="Genomic_DNA"/>
</dbReference>
<keyword evidence="1" id="KW-1133">Transmembrane helix</keyword>
<feature type="transmembrane region" description="Helical" evidence="1">
    <location>
        <begin position="94"/>
        <end position="115"/>
    </location>
</feature>
<dbReference type="PANTHER" id="PTHR42709">
    <property type="entry name" value="ALKALINE PHOSPHATASE LIKE PROTEIN"/>
    <property type="match status" value="1"/>
</dbReference>
<keyword evidence="1" id="KW-0472">Membrane</keyword>
<proteinExistence type="predicted"/>
<feature type="transmembrane region" description="Helical" evidence="1">
    <location>
        <begin position="7"/>
        <end position="24"/>
    </location>
</feature>
<dbReference type="InterPro" id="IPR051311">
    <property type="entry name" value="DedA_domain"/>
</dbReference>
<gene>
    <name evidence="2" type="ORF">MNBD_GAMMA18-861</name>
</gene>
<dbReference type="AlphaFoldDB" id="A0A3B0ZS22"/>
<evidence type="ECO:0000256" key="1">
    <source>
        <dbReference type="SAM" id="Phobius"/>
    </source>
</evidence>
<reference evidence="2" key="1">
    <citation type="submission" date="2018-06" db="EMBL/GenBank/DDBJ databases">
        <authorList>
            <person name="Zhirakovskaya E."/>
        </authorList>
    </citation>
    <scope>NUCLEOTIDE SEQUENCE</scope>
</reference>
<evidence type="ECO:0000313" key="2">
    <source>
        <dbReference type="EMBL" id="VAW90147.1"/>
    </source>
</evidence>
<name>A0A3B0ZS22_9ZZZZ</name>
<feature type="transmembrane region" description="Helical" evidence="1">
    <location>
        <begin position="44"/>
        <end position="73"/>
    </location>
</feature>
<keyword evidence="1" id="KW-0812">Transmembrane</keyword>
<dbReference type="PANTHER" id="PTHR42709:SF4">
    <property type="entry name" value="INNER MEMBRANE PROTEIN YQAA"/>
    <property type="match status" value="1"/>
</dbReference>
<sequence length="143" mass="15464">MEFIDGNNALWGLFISSLLSSTLLPGGSEVLLGYLVNQGQHNPWLLLFIATAGNTLGAFITLAMGIMLAVGLLKNRPLTPRQQKTVTQLQRWGSPLLLLSWLPVVGDILCLMAGVLRLPVVMAMLFITIGKGLRYYGVVLISG</sequence>
<protein>
    <submittedName>
        <fullName evidence="2">Membrane protein</fullName>
    </submittedName>
</protein>
<accession>A0A3B0ZS22</accession>
<feature type="transmembrane region" description="Helical" evidence="1">
    <location>
        <begin position="121"/>
        <end position="141"/>
    </location>
</feature>